<name>X1IGM7_9ZZZZ</name>
<comment type="caution">
    <text evidence="1">The sequence shown here is derived from an EMBL/GenBank/DDBJ whole genome shotgun (WGS) entry which is preliminary data.</text>
</comment>
<dbReference type="EMBL" id="BARU01038097">
    <property type="protein sequence ID" value="GAH80862.1"/>
    <property type="molecule type" value="Genomic_DNA"/>
</dbReference>
<protein>
    <submittedName>
        <fullName evidence="1">Uncharacterized protein</fullName>
    </submittedName>
</protein>
<accession>X1IGM7</accession>
<evidence type="ECO:0000313" key="1">
    <source>
        <dbReference type="EMBL" id="GAH80862.1"/>
    </source>
</evidence>
<reference evidence="1" key="1">
    <citation type="journal article" date="2014" name="Front. Microbiol.">
        <title>High frequency of phylogenetically diverse reductive dehalogenase-homologous genes in deep subseafloor sedimentary metagenomes.</title>
        <authorList>
            <person name="Kawai M."/>
            <person name="Futagami T."/>
            <person name="Toyoda A."/>
            <person name="Takaki Y."/>
            <person name="Nishi S."/>
            <person name="Hori S."/>
            <person name="Arai W."/>
            <person name="Tsubouchi T."/>
            <person name="Morono Y."/>
            <person name="Uchiyama I."/>
            <person name="Ito T."/>
            <person name="Fujiyama A."/>
            <person name="Inagaki F."/>
            <person name="Takami H."/>
        </authorList>
    </citation>
    <scope>NUCLEOTIDE SEQUENCE</scope>
    <source>
        <strain evidence="1">Expedition CK06-06</strain>
    </source>
</reference>
<organism evidence="1">
    <name type="scientific">marine sediment metagenome</name>
    <dbReference type="NCBI Taxonomy" id="412755"/>
    <lineage>
        <taxon>unclassified sequences</taxon>
        <taxon>metagenomes</taxon>
        <taxon>ecological metagenomes</taxon>
    </lineage>
</organism>
<proteinExistence type="predicted"/>
<gene>
    <name evidence="1" type="ORF">S03H2_59257</name>
</gene>
<dbReference type="AlphaFoldDB" id="X1IGM7"/>
<sequence length="41" mass="4560">MSISELKKKKRLGSWVVTVEKKGKRKKDITQDLLSSGGGDK</sequence>